<evidence type="ECO:0000259" key="9">
    <source>
        <dbReference type="Pfam" id="PF00749"/>
    </source>
</evidence>
<keyword evidence="8" id="KW-0648">Protein biosynthesis</keyword>
<keyword evidence="2 7" id="KW-0479">Metal-binding</keyword>
<dbReference type="EC" id="6.1.1.-" evidence="7"/>
<dbReference type="InterPro" id="IPR000924">
    <property type="entry name" value="Glu/Gln-tRNA-synth"/>
</dbReference>
<feature type="binding site" evidence="7">
    <location>
        <position position="115"/>
    </location>
    <ligand>
        <name>Zn(2+)</name>
        <dbReference type="ChEBI" id="CHEBI:29105"/>
    </ligand>
</feature>
<dbReference type="InterPro" id="IPR020058">
    <property type="entry name" value="Glu/Gln-tRNA-synth_Ib_cat-dom"/>
</dbReference>
<keyword evidence="1 7" id="KW-0436">Ligase</keyword>
<feature type="binding site" evidence="7">
    <location>
        <position position="262"/>
    </location>
    <ligand>
        <name>ATP</name>
        <dbReference type="ChEBI" id="CHEBI:30616"/>
    </ligand>
</feature>
<dbReference type="GO" id="GO:0006424">
    <property type="term" value="P:glutamyl-tRNA aminoacylation"/>
    <property type="evidence" value="ECO:0007669"/>
    <property type="project" value="InterPro"/>
</dbReference>
<dbReference type="InterPro" id="IPR022380">
    <property type="entry name" value="Glu-Q_tRNA(Asp)_Synthase"/>
</dbReference>
<name>A0A0H3AA58_NITV4</name>
<dbReference type="HAMAP" id="MF_01428">
    <property type="entry name" value="Glu_Q_tRNA_synth"/>
    <property type="match status" value="1"/>
</dbReference>
<feature type="short sequence motif" description="'KMSKS' region" evidence="7">
    <location>
        <begin position="259"/>
        <end position="263"/>
    </location>
</feature>
<keyword evidence="5 7" id="KW-0067">ATP-binding</keyword>
<keyword evidence="4 7" id="KW-0862">Zinc</keyword>
<dbReference type="RefSeq" id="WP_011792234.1">
    <property type="nucleotide sequence ID" value="NC_008751.1"/>
</dbReference>
<dbReference type="Gene3D" id="3.40.50.620">
    <property type="entry name" value="HUPs"/>
    <property type="match status" value="1"/>
</dbReference>
<feature type="binding site" evidence="7">
    <location>
        <position position="203"/>
    </location>
    <ligand>
        <name>L-glutamate</name>
        <dbReference type="ChEBI" id="CHEBI:29985"/>
    </ligand>
</feature>
<reference evidence="11" key="1">
    <citation type="journal article" date="2009" name="Environ. Microbiol.">
        <title>Contribution of mobile genetic elements to Desulfovibrio vulgaris genome plasticity.</title>
        <authorList>
            <person name="Walker C.B."/>
            <person name="Stolyar S."/>
            <person name="Chivian D."/>
            <person name="Pinel N."/>
            <person name="Gabster J.A."/>
            <person name="Dehal P.S."/>
            <person name="He Z."/>
            <person name="Yang Z.K."/>
            <person name="Yen H.C."/>
            <person name="Zhou J."/>
            <person name="Wall J.D."/>
            <person name="Hazen T.C."/>
            <person name="Arkin A.P."/>
            <person name="Stahl D.A."/>
        </authorList>
    </citation>
    <scope>NUCLEOTIDE SEQUENCE [LARGE SCALE GENOMIC DNA]</scope>
    <source>
        <strain evidence="11">DP4</strain>
    </source>
</reference>
<dbReference type="PRINTS" id="PR00987">
    <property type="entry name" value="TRNASYNTHGLU"/>
</dbReference>
<feature type="binding site" evidence="7">
    <location>
        <position position="117"/>
    </location>
    <ligand>
        <name>Zn(2+)</name>
        <dbReference type="ChEBI" id="CHEBI:29105"/>
    </ligand>
</feature>
<dbReference type="PANTHER" id="PTHR43311:SF1">
    <property type="entry name" value="GLUTAMYL-Q TRNA(ASP) SYNTHETASE"/>
    <property type="match status" value="1"/>
</dbReference>
<sequence>MSLSVLSRDGVIRGRLAPSPTGNIHLGNAWAFMLAWLAARQAGGKVLLRMEDIDPDRARPEYAEGIMADLRWLGLDWDEGPDIGGPCGPYVQSRRVQDYARVLDVLATLGAVYPCYCTRKELRTLAGAPHPGDLGAPYPGTCRNLTIEECSRKEKEGRRPAMRLRWPDGVFAFDDGLFGPQQAGGESCGGDFALRRSDGVFAYQLAVVVDDIAMGVTQVVRGADLLSCTPRQLALYSLLGAQPPAYLHVPLLLDATGERLAKRHQSLEIRALRNAGVPAANITGYLAMLAGMIPDFVPRAPKDCVGLLSTATLPTLPLVTPADILDRLKKGTSR</sequence>
<organism evidence="10 11">
    <name type="scientific">Nitratidesulfovibrio vulgaris (strain DP4)</name>
    <name type="common">Desulfovibrio vulgaris</name>
    <dbReference type="NCBI Taxonomy" id="391774"/>
    <lineage>
        <taxon>Bacteria</taxon>
        <taxon>Pseudomonadati</taxon>
        <taxon>Thermodesulfobacteriota</taxon>
        <taxon>Desulfovibrionia</taxon>
        <taxon>Desulfovibrionales</taxon>
        <taxon>Desulfovibrionaceae</taxon>
        <taxon>Nitratidesulfovibrio</taxon>
    </lineage>
</organism>
<evidence type="ECO:0000313" key="10">
    <source>
        <dbReference type="EMBL" id="ABM28414.1"/>
    </source>
</evidence>
<evidence type="ECO:0000256" key="3">
    <source>
        <dbReference type="ARBA" id="ARBA00022741"/>
    </source>
</evidence>
<dbReference type="AlphaFoldDB" id="A0A0H3AA58"/>
<evidence type="ECO:0000256" key="7">
    <source>
        <dbReference type="HAMAP-Rule" id="MF_01428"/>
    </source>
</evidence>
<dbReference type="Proteomes" id="UP000009173">
    <property type="component" value="Chromosome"/>
</dbReference>
<dbReference type="GO" id="GO:0005829">
    <property type="term" value="C:cytosol"/>
    <property type="evidence" value="ECO:0007669"/>
    <property type="project" value="TreeGrafter"/>
</dbReference>
<evidence type="ECO:0000256" key="6">
    <source>
        <dbReference type="ARBA" id="ARBA00023146"/>
    </source>
</evidence>
<dbReference type="InterPro" id="IPR014729">
    <property type="entry name" value="Rossmann-like_a/b/a_fold"/>
</dbReference>
<proteinExistence type="inferred from homology"/>
<evidence type="ECO:0000256" key="4">
    <source>
        <dbReference type="ARBA" id="ARBA00022833"/>
    </source>
</evidence>
<dbReference type="InterPro" id="IPR001412">
    <property type="entry name" value="aa-tRNA-synth_I_CS"/>
</dbReference>
<dbReference type="GO" id="GO:0004818">
    <property type="term" value="F:glutamate-tRNA ligase activity"/>
    <property type="evidence" value="ECO:0007669"/>
    <property type="project" value="TreeGrafter"/>
</dbReference>
<evidence type="ECO:0000256" key="1">
    <source>
        <dbReference type="ARBA" id="ARBA00022598"/>
    </source>
</evidence>
<comment type="function">
    <text evidence="7">Catalyzes the tRNA-independent activation of glutamate in presence of ATP and the subsequent transfer of glutamate onto a tRNA(Asp). Glutamate is transferred on the 2-amino-5-(4,5-dihydroxy-2-cyclopenten-1-yl) moiety of the queuosine in the wobble position of the QUC anticodon.</text>
</comment>
<dbReference type="GO" id="GO:0006400">
    <property type="term" value="P:tRNA modification"/>
    <property type="evidence" value="ECO:0007669"/>
    <property type="project" value="InterPro"/>
</dbReference>
<gene>
    <name evidence="7" type="primary">gluQ</name>
    <name evidence="10" type="ordered locus">Dvul_1396</name>
</gene>
<dbReference type="PROSITE" id="PS00178">
    <property type="entry name" value="AA_TRNA_LIGASE_I"/>
    <property type="match status" value="1"/>
</dbReference>
<evidence type="ECO:0000256" key="8">
    <source>
        <dbReference type="RuleBase" id="RU363037"/>
    </source>
</evidence>
<dbReference type="GO" id="GO:0005524">
    <property type="term" value="F:ATP binding"/>
    <property type="evidence" value="ECO:0007669"/>
    <property type="project" value="UniProtKB-KW"/>
</dbReference>
<keyword evidence="3 7" id="KW-0547">Nucleotide-binding</keyword>
<accession>A0A0H3AA58</accession>
<dbReference type="PANTHER" id="PTHR43311">
    <property type="entry name" value="GLUTAMATE--TRNA LIGASE"/>
    <property type="match status" value="1"/>
</dbReference>
<feature type="binding site" evidence="7">
    <location>
        <position position="138"/>
    </location>
    <ligand>
        <name>Zn(2+)</name>
        <dbReference type="ChEBI" id="CHEBI:29105"/>
    </ligand>
</feature>
<evidence type="ECO:0000256" key="2">
    <source>
        <dbReference type="ARBA" id="ARBA00022723"/>
    </source>
</evidence>
<feature type="binding site" evidence="7">
    <location>
        <position position="51"/>
    </location>
    <ligand>
        <name>L-glutamate</name>
        <dbReference type="ChEBI" id="CHEBI:29985"/>
    </ligand>
</feature>
<keyword evidence="6 7" id="KW-0030">Aminoacyl-tRNA synthetase</keyword>
<feature type="domain" description="Glutamyl/glutaminyl-tRNA synthetase class Ib catalytic" evidence="9">
    <location>
        <begin position="12"/>
        <end position="289"/>
    </location>
</feature>
<evidence type="ECO:0000313" key="11">
    <source>
        <dbReference type="Proteomes" id="UP000009173"/>
    </source>
</evidence>
<dbReference type="HOGENOM" id="CLU_015768_0_0_7"/>
<dbReference type="Pfam" id="PF00749">
    <property type="entry name" value="tRNA-synt_1c"/>
    <property type="match status" value="1"/>
</dbReference>
<protein>
    <recommendedName>
        <fullName evidence="7">Glutamyl-Q tRNA(Asp) synthetase</fullName>
        <shortName evidence="7">Glu-Q-RSs</shortName>
        <ecNumber evidence="7">6.1.1.-</ecNumber>
    </recommendedName>
</protein>
<dbReference type="KEGG" id="dvl:Dvul_1396"/>
<dbReference type="InterPro" id="IPR049940">
    <property type="entry name" value="GluQ/Sye"/>
</dbReference>
<feature type="short sequence motif" description="'HIGH' region" evidence="7">
    <location>
        <begin position="18"/>
        <end position="28"/>
    </location>
</feature>
<evidence type="ECO:0000256" key="5">
    <source>
        <dbReference type="ARBA" id="ARBA00022840"/>
    </source>
</evidence>
<feature type="binding site" evidence="7">
    <location>
        <begin position="15"/>
        <end position="19"/>
    </location>
    <ligand>
        <name>L-glutamate</name>
        <dbReference type="ChEBI" id="CHEBI:29985"/>
    </ligand>
</feature>
<dbReference type="NCBIfam" id="NF004315">
    <property type="entry name" value="PRK05710.1-4"/>
    <property type="match status" value="1"/>
</dbReference>
<feature type="binding site" evidence="7">
    <location>
        <position position="221"/>
    </location>
    <ligand>
        <name>L-glutamate</name>
        <dbReference type="ChEBI" id="CHEBI:29985"/>
    </ligand>
</feature>
<comment type="similarity">
    <text evidence="7">Belongs to the class-I aminoacyl-tRNA synthetase family. GluQ subfamily.</text>
</comment>
<comment type="cofactor">
    <cofactor evidence="7">
        <name>Zn(2+)</name>
        <dbReference type="ChEBI" id="CHEBI:29105"/>
    </cofactor>
    <text evidence="7">Binds 1 zinc ion per subunit.</text>
</comment>
<dbReference type="GO" id="GO:0008270">
    <property type="term" value="F:zinc ion binding"/>
    <property type="evidence" value="ECO:0007669"/>
    <property type="project" value="UniProtKB-UniRule"/>
</dbReference>
<dbReference type="NCBIfam" id="NF004314">
    <property type="entry name" value="PRK05710.1-3"/>
    <property type="match status" value="1"/>
</dbReference>
<dbReference type="EMBL" id="CP000527">
    <property type="protein sequence ID" value="ABM28414.1"/>
    <property type="molecule type" value="Genomic_DNA"/>
</dbReference>
<dbReference type="SUPFAM" id="SSF52374">
    <property type="entry name" value="Nucleotidylyl transferase"/>
    <property type="match status" value="1"/>
</dbReference>
<feature type="binding site" evidence="7">
    <location>
        <position position="142"/>
    </location>
    <ligand>
        <name>Zn(2+)</name>
        <dbReference type="ChEBI" id="CHEBI:29105"/>
    </ligand>
</feature>
<dbReference type="NCBIfam" id="TIGR03838">
    <property type="entry name" value="queuosine_YadB"/>
    <property type="match status" value="1"/>
</dbReference>